<accession>A0ABN0BE87</accession>
<sequence>MLIATPCPAASLAMTESGYSRYYLDSSHLCVCVTQNSLESYNRHLLGIYPFA</sequence>
<proteinExistence type="predicted"/>
<keyword evidence="2" id="KW-1185">Reference proteome</keyword>
<evidence type="ECO:0000313" key="2">
    <source>
        <dbReference type="Proteomes" id="UP000005755"/>
    </source>
</evidence>
<protein>
    <submittedName>
        <fullName evidence="1">Uncharacterized protein</fullName>
    </submittedName>
</protein>
<name>A0ABN0BE87_9HELI</name>
<reference evidence="2" key="1">
    <citation type="journal article" date="2014" name="Genome Announc.">
        <title>Draft genome sequences of six enterohepatic helicobacter species isolated from humans and one from rhesus macaques.</title>
        <authorList>
            <person name="Shen Z."/>
            <person name="Sheh A."/>
            <person name="Young S.K."/>
            <person name="Abouelliel A."/>
            <person name="Ward D.V."/>
            <person name="Earl A.M."/>
            <person name="Fox J.G."/>
        </authorList>
    </citation>
    <scope>NUCLEOTIDE SEQUENCE [LARGE SCALE GENOMIC DNA]</scope>
    <source>
        <strain evidence="2">CCUG 18818</strain>
    </source>
</reference>
<organism evidence="1 2">
    <name type="scientific">Helicobacter cinaedi CCUG 18818 = ATCC BAA-847</name>
    <dbReference type="NCBI Taxonomy" id="537971"/>
    <lineage>
        <taxon>Bacteria</taxon>
        <taxon>Pseudomonadati</taxon>
        <taxon>Campylobacterota</taxon>
        <taxon>Epsilonproteobacteria</taxon>
        <taxon>Campylobacterales</taxon>
        <taxon>Helicobacteraceae</taxon>
        <taxon>Helicobacter</taxon>
    </lineage>
</organism>
<dbReference type="Proteomes" id="UP000005755">
    <property type="component" value="Unassembled WGS sequence"/>
</dbReference>
<dbReference type="EMBL" id="DS990392">
    <property type="protein sequence ID" value="EFR47074.1"/>
    <property type="molecule type" value="Genomic_DNA"/>
</dbReference>
<gene>
    <name evidence="1" type="ORF">HCCG_01622</name>
</gene>
<evidence type="ECO:0000313" key="1">
    <source>
        <dbReference type="EMBL" id="EFR47074.1"/>
    </source>
</evidence>